<evidence type="ECO:0000256" key="6">
    <source>
        <dbReference type="SAM" id="Phobius"/>
    </source>
</evidence>
<name>A0AAE3HIU5_9FIRM</name>
<evidence type="ECO:0000256" key="1">
    <source>
        <dbReference type="ARBA" id="ARBA00004651"/>
    </source>
</evidence>
<evidence type="ECO:0000256" key="2">
    <source>
        <dbReference type="ARBA" id="ARBA00022475"/>
    </source>
</evidence>
<evidence type="ECO:0000313" key="7">
    <source>
        <dbReference type="EMBL" id="MCR1900294.1"/>
    </source>
</evidence>
<sequence>MKWIKEFGIIIVIQYLAEILVKSLSIPFPGSVLGMGILLILLLTKVIKINQVENVGDFLQSILIILYVPAGVGIVQYLDKILPIFLPILITIIISTMITMIVTGHIVQFLINFTRRKENA</sequence>
<keyword evidence="2" id="KW-1003">Cell membrane</keyword>
<dbReference type="RefSeq" id="WP_257533518.1">
    <property type="nucleotide sequence ID" value="NZ_JANKAS010000026.1"/>
</dbReference>
<dbReference type="Pfam" id="PF03788">
    <property type="entry name" value="LrgA"/>
    <property type="match status" value="1"/>
</dbReference>
<keyword evidence="8" id="KW-1185">Reference proteome</keyword>
<evidence type="ECO:0000256" key="3">
    <source>
        <dbReference type="ARBA" id="ARBA00022692"/>
    </source>
</evidence>
<accession>A0AAE3HIU5</accession>
<dbReference type="EMBL" id="JANKAS010000026">
    <property type="protein sequence ID" value="MCR1900294.1"/>
    <property type="molecule type" value="Genomic_DNA"/>
</dbReference>
<proteinExistence type="predicted"/>
<dbReference type="Proteomes" id="UP001205748">
    <property type="component" value="Unassembled WGS sequence"/>
</dbReference>
<evidence type="ECO:0000256" key="4">
    <source>
        <dbReference type="ARBA" id="ARBA00022989"/>
    </source>
</evidence>
<dbReference type="PANTHER" id="PTHR33931">
    <property type="entry name" value="HOLIN-LIKE PROTEIN CIDA-RELATED"/>
    <property type="match status" value="1"/>
</dbReference>
<evidence type="ECO:0000313" key="8">
    <source>
        <dbReference type="Proteomes" id="UP001205748"/>
    </source>
</evidence>
<reference evidence="7" key="1">
    <citation type="submission" date="2022-07" db="EMBL/GenBank/DDBJ databases">
        <title>Enhanced cultured diversity of the mouse gut microbiota enables custom-made synthetic communities.</title>
        <authorList>
            <person name="Afrizal A."/>
        </authorList>
    </citation>
    <scope>NUCLEOTIDE SEQUENCE</scope>
    <source>
        <strain evidence="7">DSM 28593</strain>
    </source>
</reference>
<feature type="transmembrane region" description="Helical" evidence="6">
    <location>
        <begin position="58"/>
        <end position="78"/>
    </location>
</feature>
<comment type="subcellular location">
    <subcellularLocation>
        <location evidence="1">Cell membrane</location>
        <topology evidence="1">Multi-pass membrane protein</topology>
    </subcellularLocation>
</comment>
<evidence type="ECO:0000256" key="5">
    <source>
        <dbReference type="ARBA" id="ARBA00023136"/>
    </source>
</evidence>
<dbReference type="InterPro" id="IPR005538">
    <property type="entry name" value="LrgA/CidA"/>
</dbReference>
<feature type="transmembrane region" description="Helical" evidence="6">
    <location>
        <begin position="26"/>
        <end position="46"/>
    </location>
</feature>
<dbReference type="GO" id="GO:0005886">
    <property type="term" value="C:plasma membrane"/>
    <property type="evidence" value="ECO:0007669"/>
    <property type="project" value="UniProtKB-SubCell"/>
</dbReference>
<dbReference type="AlphaFoldDB" id="A0AAE3HIU5"/>
<feature type="transmembrane region" description="Helical" evidence="6">
    <location>
        <begin position="84"/>
        <end position="111"/>
    </location>
</feature>
<gene>
    <name evidence="7" type="ORF">NSA47_15120</name>
</gene>
<keyword evidence="5 6" id="KW-0472">Membrane</keyword>
<comment type="caution">
    <text evidence="7">The sequence shown here is derived from an EMBL/GenBank/DDBJ whole genome shotgun (WGS) entry which is preliminary data.</text>
</comment>
<protein>
    <submittedName>
        <fullName evidence="7">CidA/LrgA family protein</fullName>
    </submittedName>
</protein>
<dbReference type="PANTHER" id="PTHR33931:SF2">
    <property type="entry name" value="HOLIN-LIKE PROTEIN CIDA"/>
    <property type="match status" value="1"/>
</dbReference>
<organism evidence="7 8">
    <name type="scientific">Irregularibacter muris</name>
    <dbReference type="NCBI Taxonomy" id="1796619"/>
    <lineage>
        <taxon>Bacteria</taxon>
        <taxon>Bacillati</taxon>
        <taxon>Bacillota</taxon>
        <taxon>Clostridia</taxon>
        <taxon>Eubacteriales</taxon>
        <taxon>Eubacteriaceae</taxon>
        <taxon>Irregularibacter</taxon>
    </lineage>
</organism>
<keyword evidence="4 6" id="KW-1133">Transmembrane helix</keyword>
<keyword evidence="3 6" id="KW-0812">Transmembrane</keyword>